<proteinExistence type="predicted"/>
<organism evidence="2">
    <name type="scientific">Drosophila melanogaster</name>
    <name type="common">Fruit fly</name>
    <dbReference type="NCBI Taxonomy" id="7227"/>
    <lineage>
        <taxon>Eukaryota</taxon>
        <taxon>Metazoa</taxon>
        <taxon>Ecdysozoa</taxon>
        <taxon>Arthropoda</taxon>
        <taxon>Hexapoda</taxon>
        <taxon>Insecta</taxon>
        <taxon>Pterygota</taxon>
        <taxon>Neoptera</taxon>
        <taxon>Endopterygota</taxon>
        <taxon>Diptera</taxon>
        <taxon>Brachycera</taxon>
        <taxon>Muscomorpha</taxon>
        <taxon>Ephydroidea</taxon>
        <taxon>Drosophilidae</taxon>
        <taxon>Drosophila</taxon>
        <taxon>Sophophora</taxon>
    </lineage>
</organism>
<feature type="region of interest" description="Disordered" evidence="1">
    <location>
        <begin position="14"/>
        <end position="50"/>
    </location>
</feature>
<protein>
    <submittedName>
        <fullName evidence="2">HDC19389</fullName>
    </submittedName>
</protein>
<evidence type="ECO:0000313" key="2">
    <source>
        <dbReference type="EMBL" id="DAA03374.1"/>
    </source>
</evidence>
<reference evidence="2" key="1">
    <citation type="journal article" date="2003" name="Genome Biol.">
        <title>An integrated gene annotation and transcriptional profiling approach towards the full gene content of the Drosophila genome.</title>
        <authorList>
            <person name="Hild M."/>
            <person name="Beckmann B."/>
            <person name="Haas S.A."/>
            <person name="Koch B."/>
            <person name="Solovyev V."/>
            <person name="Busold C."/>
            <person name="Fellenberg K."/>
            <person name="Boutros M."/>
            <person name="Vingron M."/>
            <person name="Sauer F."/>
            <person name="Hoheisel J.D."/>
            <person name="Paro R."/>
        </authorList>
    </citation>
    <scope>NUCLEOTIDE SEQUENCE</scope>
</reference>
<feature type="compositionally biased region" description="Basic and acidic residues" evidence="1">
    <location>
        <begin position="28"/>
        <end position="42"/>
    </location>
</feature>
<sequence>MLIKDQFVRTRVQDNAHKSKQRLPNGQRLDDSPRKICDERHYHPPTALGPKDMQFSAAKRTKEAIRNAKDLRARMCEAPEPAAAFNTYTPVAPRPSCTAHGDGDGDGDGVTGLHLGQKSGKVAQSGRPGCLRPSRLAFLRFANREEIGEKPTAGCPDLEQD</sequence>
<evidence type="ECO:0000256" key="1">
    <source>
        <dbReference type="SAM" id="MobiDB-lite"/>
    </source>
</evidence>
<dbReference type="EMBL" id="BK003174">
    <property type="protein sequence ID" value="DAA03374.1"/>
    <property type="molecule type" value="Genomic_DNA"/>
</dbReference>
<accession>Q6II92</accession>
<feature type="region of interest" description="Disordered" evidence="1">
    <location>
        <begin position="87"/>
        <end position="129"/>
    </location>
</feature>
<name>Q6II92_DROME</name>
<gene>
    <name evidence="2" type="ORF">HDC19389</name>
</gene>
<dbReference type="AlphaFoldDB" id="Q6II92"/>